<sequence>MYLTRAGTAWSGVARLLCCSSMPPVLRHHKTFVCTICPVWGSHNAMLDCGIQTDSHSQDDQGLDHSSGVVSVTLMINVCCPNDPSPILNGYPPNEQHGHPTCDMMQQTTQWNQGLAKPTWPVVFAAKRPAFKGKTTKVSQTSISDHYTIQDLLAKSQNGTNSVMPHVHFS</sequence>
<name>A0A9P7J9F0_9AGAM</name>
<proteinExistence type="predicted"/>
<accession>A0A9P7J9F0</accession>
<dbReference type="EMBL" id="JABBWG010000033">
    <property type="protein sequence ID" value="KAG1809598.1"/>
    <property type="molecule type" value="Genomic_DNA"/>
</dbReference>
<reference evidence="1" key="1">
    <citation type="journal article" date="2020" name="New Phytol.">
        <title>Comparative genomics reveals dynamic genome evolution in host specialist ectomycorrhizal fungi.</title>
        <authorList>
            <person name="Lofgren L.A."/>
            <person name="Nguyen N.H."/>
            <person name="Vilgalys R."/>
            <person name="Ruytinx J."/>
            <person name="Liao H.L."/>
            <person name="Branco S."/>
            <person name="Kuo A."/>
            <person name="LaButti K."/>
            <person name="Lipzen A."/>
            <person name="Andreopoulos W."/>
            <person name="Pangilinan J."/>
            <person name="Riley R."/>
            <person name="Hundley H."/>
            <person name="Na H."/>
            <person name="Barry K."/>
            <person name="Grigoriev I.V."/>
            <person name="Stajich J.E."/>
            <person name="Kennedy P.G."/>
        </authorList>
    </citation>
    <scope>NUCLEOTIDE SEQUENCE</scope>
    <source>
        <strain evidence="1">MN1</strain>
    </source>
</reference>
<protein>
    <submittedName>
        <fullName evidence="1">Uncharacterized protein</fullName>
    </submittedName>
</protein>
<evidence type="ECO:0000313" key="1">
    <source>
        <dbReference type="EMBL" id="KAG1809598.1"/>
    </source>
</evidence>
<dbReference type="OrthoDB" id="2643134at2759"/>
<keyword evidence="2" id="KW-1185">Reference proteome</keyword>
<dbReference type="AlphaFoldDB" id="A0A9P7J9F0"/>
<dbReference type="RefSeq" id="XP_041189312.1">
    <property type="nucleotide sequence ID" value="XM_041333264.1"/>
</dbReference>
<comment type="caution">
    <text evidence="1">The sequence shown here is derived from an EMBL/GenBank/DDBJ whole genome shotgun (WGS) entry which is preliminary data.</text>
</comment>
<gene>
    <name evidence="1" type="ORF">BJ212DRAFT_1302445</name>
</gene>
<evidence type="ECO:0000313" key="2">
    <source>
        <dbReference type="Proteomes" id="UP000807769"/>
    </source>
</evidence>
<dbReference type="GeneID" id="64627281"/>
<organism evidence="1 2">
    <name type="scientific">Suillus subaureus</name>
    <dbReference type="NCBI Taxonomy" id="48587"/>
    <lineage>
        <taxon>Eukaryota</taxon>
        <taxon>Fungi</taxon>
        <taxon>Dikarya</taxon>
        <taxon>Basidiomycota</taxon>
        <taxon>Agaricomycotina</taxon>
        <taxon>Agaricomycetes</taxon>
        <taxon>Agaricomycetidae</taxon>
        <taxon>Boletales</taxon>
        <taxon>Suillineae</taxon>
        <taxon>Suillaceae</taxon>
        <taxon>Suillus</taxon>
    </lineage>
</organism>
<dbReference type="Proteomes" id="UP000807769">
    <property type="component" value="Unassembled WGS sequence"/>
</dbReference>